<dbReference type="EMBL" id="BAAARJ010000031">
    <property type="protein sequence ID" value="GAA2637981.1"/>
    <property type="molecule type" value="Genomic_DNA"/>
</dbReference>
<organism evidence="3 4">
    <name type="scientific">Streptomyces axinellae</name>
    <dbReference type="NCBI Taxonomy" id="552788"/>
    <lineage>
        <taxon>Bacteria</taxon>
        <taxon>Bacillati</taxon>
        <taxon>Actinomycetota</taxon>
        <taxon>Actinomycetes</taxon>
        <taxon>Kitasatosporales</taxon>
        <taxon>Streptomycetaceae</taxon>
        <taxon>Streptomyces</taxon>
    </lineage>
</organism>
<evidence type="ECO:0000256" key="1">
    <source>
        <dbReference type="SAM" id="MobiDB-lite"/>
    </source>
</evidence>
<dbReference type="RefSeq" id="WP_344570526.1">
    <property type="nucleotide sequence ID" value="NZ_BAAARJ010000031.1"/>
</dbReference>
<gene>
    <name evidence="3" type="ORF">GCM10009863_63470</name>
</gene>
<protein>
    <recommendedName>
        <fullName evidence="2">DUF6875 domain-containing protein</fullName>
    </recommendedName>
</protein>
<feature type="domain" description="DUF6875" evidence="2">
    <location>
        <begin position="80"/>
        <end position="250"/>
    </location>
</feature>
<proteinExistence type="predicted"/>
<accession>A0ABN3QY31</accession>
<feature type="region of interest" description="Disordered" evidence="1">
    <location>
        <begin position="1"/>
        <end position="73"/>
    </location>
</feature>
<keyword evidence="4" id="KW-1185">Reference proteome</keyword>
<dbReference type="Proteomes" id="UP001501447">
    <property type="component" value="Unassembled WGS sequence"/>
</dbReference>
<evidence type="ECO:0000259" key="2">
    <source>
        <dbReference type="Pfam" id="PF21780"/>
    </source>
</evidence>
<evidence type="ECO:0000313" key="3">
    <source>
        <dbReference type="EMBL" id="GAA2637981.1"/>
    </source>
</evidence>
<evidence type="ECO:0000313" key="4">
    <source>
        <dbReference type="Proteomes" id="UP001501447"/>
    </source>
</evidence>
<comment type="caution">
    <text evidence="3">The sequence shown here is derived from an EMBL/GenBank/DDBJ whole genome shotgun (WGS) entry which is preliminary data.</text>
</comment>
<name>A0ABN3QY31_9ACTN</name>
<sequence>MDTRGEDTRGTGTRDEESGIRGGGGKRNGGRDEESGIRGGGGERNGGRDEESGIRGGGGERNGGRDEDGYGAASPLGRQAWRWFEDFLCRPHAEIGREGHVCPFVGPAIGAGTLRVEEWETGPEPGAEELTALVHRMADTFEHTQWAGRNRTLHALVVVLNGLAASALPQMDEAHRRAKPQLVRRYLMLGQFHPACDERAARNPELPVSRAPVPMFALRNMAFHDVLFLDENPEWFRAYAERFGRRYTSAASLPDPLFADRYARAREKWLAGCGA</sequence>
<feature type="compositionally biased region" description="Basic and acidic residues" evidence="1">
    <location>
        <begin position="1"/>
        <end position="19"/>
    </location>
</feature>
<reference evidence="3 4" key="1">
    <citation type="journal article" date="2019" name="Int. J. Syst. Evol. Microbiol.">
        <title>The Global Catalogue of Microorganisms (GCM) 10K type strain sequencing project: providing services to taxonomists for standard genome sequencing and annotation.</title>
        <authorList>
            <consortium name="The Broad Institute Genomics Platform"/>
            <consortium name="The Broad Institute Genome Sequencing Center for Infectious Disease"/>
            <person name="Wu L."/>
            <person name="Ma J."/>
        </authorList>
    </citation>
    <scope>NUCLEOTIDE SEQUENCE [LARGE SCALE GENOMIC DNA]</scope>
    <source>
        <strain evidence="3 4">JCM 16373</strain>
    </source>
</reference>
<dbReference type="Pfam" id="PF21780">
    <property type="entry name" value="DUF6875"/>
    <property type="match status" value="1"/>
</dbReference>
<dbReference type="InterPro" id="IPR049240">
    <property type="entry name" value="DUF6875"/>
</dbReference>